<evidence type="ECO:0000259" key="12">
    <source>
        <dbReference type="Pfam" id="PF17766"/>
    </source>
</evidence>
<dbReference type="PANTHER" id="PTHR10795">
    <property type="entry name" value="PROPROTEIN CONVERTASE SUBTILISIN/KEXIN"/>
    <property type="match status" value="1"/>
</dbReference>
<dbReference type="PROSITE" id="PS51892">
    <property type="entry name" value="SUBTILASE"/>
    <property type="match status" value="1"/>
</dbReference>
<evidence type="ECO:0000256" key="5">
    <source>
        <dbReference type="ARBA" id="ARBA00022825"/>
    </source>
</evidence>
<feature type="active site" description="Charge relay system" evidence="7 8">
    <location>
        <position position="598"/>
    </location>
</feature>
<evidence type="ECO:0000256" key="8">
    <source>
        <dbReference type="PROSITE-ProRule" id="PRU01240"/>
    </source>
</evidence>
<sequence>MQRTSWARAALTVLVPPLLIAAAAGPAAAQAPARTTLTLAAQQPTTTGQVTATKATTSRLAKTDRTLLGRSDAAPVQVVVKLDYDSLATYRGGIAGLPATSPGATGRKLSGGDAERRYERRIQQLEEQVLGAIRSRVPEVKVGASLRTVYGGVALTVPANRVERILAVPGVTAVQRDTVRAPQTDASGAFIGADALAARNGGKANAGKGVIVGVLDTGVWPEHPSFADTGTLGAPPAKADGTPRACDFGDNPLTPATDVFACNHKLIGGQVFMDAYRAGHPAEPVTDARDVEGHGTHTASTAAGDIVASASVLGIDRGPVAGIAPGAWISAYKVCGFEGCFTSDSAQAIGQAVRDGVQVINFSVGGGQDPFTDAAELAFLDAFAAGVFVSASAGNDGPGAGTVEHRSPWVTTVAASTQLREFRSVITLTSTDGTSATFSGTSATAGVATPAPVTVVDCAGALPAGSLTGKVAVCAAVAPVVGNSYQALAAGAAGLILHGGSVAPRSHYVPTVQLTDGTALLAYLGAHPGVTATFTEGAKADGTADQVASFSSRGPAGLFLKPDVAAPGTQILAGMTPGSHVVLDGPGEHMFAFNQGTSMAAPHVAGSAAQLKALHPDWTPAQLKSALMTTATTAMTLPGSDAAAGPFDRGAGRIRVDVAANPGLTFDETAARMAALGNDPSTVSQLNLPSINAPVMPGLLKVQRTVKNVTDKTQLYTAQTTAPSGSSITVLPPALTVAAGATATFTVVIASTAAEAQYTGEVRLVPLRAGLPVLHLPVAFVPKQGALKVAQACAPATVTVLQTSTCTVTAENTSFTDTTVDLATFPPVNLPITGATGATVANPLKAERKGVALTGVRPGAPTSVAPDPGTLFGYLPLDAFGVAPTQIGDEQLINLNTPPFMFNGTSYTSLGVDANGYLVAGGGTPEDNNCCDLTQIPDPARPNNLIAPFWSDLDGGGAPGIFSAVLTDGVSSWIVVEWRVYVFGTNSLRRFQVWLGVNGVQDIQFAYDFSAIGAPFGQPFLIGAENADGTAGAALPRGTVPTTDLRVTSSGPQPGGTVSYTVTVKGIFRGNGQLTTTADSPLVAGTTVVTTPVTVR</sequence>
<dbReference type="InterPro" id="IPR015500">
    <property type="entry name" value="Peptidase_S8_subtilisin-rel"/>
</dbReference>
<reference evidence="13" key="1">
    <citation type="submission" date="2021-01" db="EMBL/GenBank/DDBJ databases">
        <title>Whole genome shotgun sequence of Dactylosporangium siamense NBRC 106093.</title>
        <authorList>
            <person name="Komaki H."/>
            <person name="Tamura T."/>
        </authorList>
    </citation>
    <scope>NUCLEOTIDE SEQUENCE</scope>
    <source>
        <strain evidence="13">NBRC 106093</strain>
    </source>
</reference>
<feature type="active site" description="Charge relay system" evidence="7 8">
    <location>
        <position position="294"/>
    </location>
</feature>
<evidence type="ECO:0000256" key="4">
    <source>
        <dbReference type="ARBA" id="ARBA00022801"/>
    </source>
</evidence>
<evidence type="ECO:0000259" key="11">
    <source>
        <dbReference type="Pfam" id="PF00082"/>
    </source>
</evidence>
<keyword evidence="5 8" id="KW-0720">Serine protease</keyword>
<organism evidence="13 14">
    <name type="scientific">Dactylosporangium siamense</name>
    <dbReference type="NCBI Taxonomy" id="685454"/>
    <lineage>
        <taxon>Bacteria</taxon>
        <taxon>Bacillati</taxon>
        <taxon>Actinomycetota</taxon>
        <taxon>Actinomycetes</taxon>
        <taxon>Micromonosporales</taxon>
        <taxon>Micromonosporaceae</taxon>
        <taxon>Dactylosporangium</taxon>
    </lineage>
</organism>
<evidence type="ECO:0000256" key="6">
    <source>
        <dbReference type="ARBA" id="ARBA00023180"/>
    </source>
</evidence>
<dbReference type="GO" id="GO:0005576">
    <property type="term" value="C:extracellular region"/>
    <property type="evidence" value="ECO:0007669"/>
    <property type="project" value="UniProtKB-SubCell"/>
</dbReference>
<evidence type="ECO:0000256" key="2">
    <source>
        <dbReference type="ARBA" id="ARBA00011073"/>
    </source>
</evidence>
<keyword evidence="4 8" id="KW-0378">Hydrolase</keyword>
<dbReference type="GO" id="GO:0006508">
    <property type="term" value="P:proteolysis"/>
    <property type="evidence" value="ECO:0007669"/>
    <property type="project" value="UniProtKB-KW"/>
</dbReference>
<dbReference type="Gene3D" id="3.50.30.30">
    <property type="match status" value="1"/>
</dbReference>
<dbReference type="InterPro" id="IPR045051">
    <property type="entry name" value="SBT"/>
</dbReference>
<comment type="caution">
    <text evidence="13">The sequence shown here is derived from an EMBL/GenBank/DDBJ whole genome shotgun (WGS) entry which is preliminary data.</text>
</comment>
<keyword evidence="6" id="KW-0325">Glycoprotein</keyword>
<dbReference type="AlphaFoldDB" id="A0A919UGK3"/>
<dbReference type="InterPro" id="IPR000209">
    <property type="entry name" value="Peptidase_S8/S53_dom"/>
</dbReference>
<evidence type="ECO:0000313" key="14">
    <source>
        <dbReference type="Proteomes" id="UP000660611"/>
    </source>
</evidence>
<dbReference type="Pfam" id="PF17766">
    <property type="entry name" value="fn3_6"/>
    <property type="match status" value="1"/>
</dbReference>
<dbReference type="InterPro" id="IPR041469">
    <property type="entry name" value="Subtilisin-like_FN3"/>
</dbReference>
<dbReference type="RefSeq" id="WP_203851434.1">
    <property type="nucleotide sequence ID" value="NZ_BAAAVW010000008.1"/>
</dbReference>
<name>A0A919UGK3_9ACTN</name>
<dbReference type="InterPro" id="IPR036852">
    <property type="entry name" value="Peptidase_S8/S53_dom_sf"/>
</dbReference>
<dbReference type="PROSITE" id="PS00136">
    <property type="entry name" value="SUBTILASE_ASP"/>
    <property type="match status" value="1"/>
</dbReference>
<feature type="signal peptide" evidence="10">
    <location>
        <begin position="1"/>
        <end position="29"/>
    </location>
</feature>
<dbReference type="PRINTS" id="PR00723">
    <property type="entry name" value="SUBTILISIN"/>
</dbReference>
<evidence type="ECO:0000256" key="3">
    <source>
        <dbReference type="ARBA" id="ARBA00022670"/>
    </source>
</evidence>
<keyword evidence="10" id="KW-0732">Signal</keyword>
<dbReference type="Gene3D" id="3.40.50.200">
    <property type="entry name" value="Peptidase S8/S53 domain"/>
    <property type="match status" value="1"/>
</dbReference>
<protein>
    <submittedName>
        <fullName evidence="13">Peptidase S8</fullName>
    </submittedName>
</protein>
<dbReference type="Gene3D" id="2.60.40.2310">
    <property type="match status" value="1"/>
</dbReference>
<comment type="subcellular location">
    <subcellularLocation>
        <location evidence="1">Secreted</location>
    </subcellularLocation>
</comment>
<dbReference type="EMBL" id="BONQ01000125">
    <property type="protein sequence ID" value="GIG49768.1"/>
    <property type="molecule type" value="Genomic_DNA"/>
</dbReference>
<feature type="active site" description="Charge relay system" evidence="7 8">
    <location>
        <position position="216"/>
    </location>
</feature>
<evidence type="ECO:0000256" key="1">
    <source>
        <dbReference type="ARBA" id="ARBA00004613"/>
    </source>
</evidence>
<dbReference type="SUPFAM" id="SSF52743">
    <property type="entry name" value="Subtilisin-like"/>
    <property type="match status" value="1"/>
</dbReference>
<keyword evidence="14" id="KW-1185">Reference proteome</keyword>
<dbReference type="Proteomes" id="UP000660611">
    <property type="component" value="Unassembled WGS sequence"/>
</dbReference>
<keyword evidence="3 8" id="KW-0645">Protease</keyword>
<dbReference type="Pfam" id="PF00082">
    <property type="entry name" value="Peptidase_S8"/>
    <property type="match status" value="1"/>
</dbReference>
<dbReference type="InterPro" id="IPR034197">
    <property type="entry name" value="Peptidases_S8_3"/>
</dbReference>
<feature type="chain" id="PRO_5036999720" evidence="10">
    <location>
        <begin position="30"/>
        <end position="1096"/>
    </location>
</feature>
<evidence type="ECO:0000256" key="9">
    <source>
        <dbReference type="RuleBase" id="RU003355"/>
    </source>
</evidence>
<proteinExistence type="inferred from homology"/>
<dbReference type="InterPro" id="IPR023827">
    <property type="entry name" value="Peptidase_S8_Asp-AS"/>
</dbReference>
<evidence type="ECO:0000256" key="7">
    <source>
        <dbReference type="PIRSR" id="PIRSR615500-1"/>
    </source>
</evidence>
<evidence type="ECO:0000313" key="13">
    <source>
        <dbReference type="EMBL" id="GIG49768.1"/>
    </source>
</evidence>
<feature type="domain" description="Subtilisin-like protease fibronectin type-III" evidence="12">
    <location>
        <begin position="685"/>
        <end position="757"/>
    </location>
</feature>
<accession>A0A919UGK3</accession>
<dbReference type="CDD" id="cd04852">
    <property type="entry name" value="Peptidases_S8_3"/>
    <property type="match status" value="1"/>
</dbReference>
<feature type="domain" description="Peptidase S8/S53" evidence="11">
    <location>
        <begin position="207"/>
        <end position="641"/>
    </location>
</feature>
<dbReference type="InterPro" id="IPR023828">
    <property type="entry name" value="Peptidase_S8_Ser-AS"/>
</dbReference>
<dbReference type="GO" id="GO:0004252">
    <property type="term" value="F:serine-type endopeptidase activity"/>
    <property type="evidence" value="ECO:0007669"/>
    <property type="project" value="UniProtKB-UniRule"/>
</dbReference>
<evidence type="ECO:0000256" key="10">
    <source>
        <dbReference type="SAM" id="SignalP"/>
    </source>
</evidence>
<comment type="similarity">
    <text evidence="2 8 9">Belongs to the peptidase S8 family.</text>
</comment>
<gene>
    <name evidence="13" type="ORF">Dsi01nite_078090</name>
</gene>
<dbReference type="PROSITE" id="PS00138">
    <property type="entry name" value="SUBTILASE_SER"/>
    <property type="match status" value="1"/>
</dbReference>